<dbReference type="EMBL" id="CP003546">
    <property type="protein sequence ID" value="AFP84632.1"/>
    <property type="molecule type" value="Genomic_DNA"/>
</dbReference>
<accession>J3TF28</accession>
<gene>
    <name evidence="1" type="ORF">A359_02310</name>
</gene>
<proteinExistence type="predicted"/>
<evidence type="ECO:0000313" key="1">
    <source>
        <dbReference type="EMBL" id="AFP84632.1"/>
    </source>
</evidence>
<sequence>MIHNHIIQLCNVIRKRTVYSCSLLSYASIKLLYTEEIDSFVELSAQRFVIEKIK</sequence>
<organism evidence="1 2">
    <name type="scientific">secondary endosymbiont of Ctenarytaina eucalypti</name>
    <dbReference type="NCBI Taxonomy" id="1199245"/>
    <lineage>
        <taxon>Bacteria</taxon>
        <taxon>Pseudomonadati</taxon>
        <taxon>Pseudomonadota</taxon>
        <taxon>Gammaproteobacteria</taxon>
        <taxon>Enterobacterales</taxon>
        <taxon>Enterobacteriaceae</taxon>
        <taxon>aphid secondary symbionts</taxon>
    </lineage>
</organism>
<dbReference type="AlphaFoldDB" id="J3TF28"/>
<reference evidence="1 2" key="1">
    <citation type="journal article" date="2012" name="Mol. Biol. Evol.">
        <title>Genome reduction and co-evolution between the primary and secondary bacterial symbionts of psyllids.</title>
        <authorList>
            <person name="Sloan D.B."/>
            <person name="Moran N.A."/>
        </authorList>
    </citation>
    <scope>NUCLEOTIDE SEQUENCE [LARGE SCALE GENOMIC DNA]</scope>
    <source>
        <strain evidence="1">Ceuc_S</strain>
    </source>
</reference>
<dbReference type="KEGG" id="sect:A359_02310"/>
<dbReference type="HOGENOM" id="CLU_3047889_0_0_6"/>
<keyword evidence="2" id="KW-1185">Reference proteome</keyword>
<protein>
    <submittedName>
        <fullName evidence="1">Uncharacterized protein</fullName>
    </submittedName>
</protein>
<name>J3TF28_9ENTR</name>
<evidence type="ECO:0000313" key="2">
    <source>
        <dbReference type="Proteomes" id="UP000003936"/>
    </source>
</evidence>
<dbReference type="Proteomes" id="UP000003936">
    <property type="component" value="Chromosome"/>
</dbReference>